<sequence length="144" mass="15437">MMLFSRVRGLPVMTPGDANRLGEVRGLTVDSAPWRVTSVRMARGRLRRGAVVPWSALRAAGPDMLIVRPAGGPEEVAAHHELIGSRVLTECGEERGTVLDAAFDPVTARIEAVLTTRGELPPGRLLGLGDHALVIRTGRAHHQA</sequence>
<name>A0A081XKF4_STRTO</name>
<dbReference type="eggNOG" id="COG1873">
    <property type="taxonomic scope" value="Bacteria"/>
</dbReference>
<proteinExistence type="predicted"/>
<dbReference type="SUPFAM" id="SSF50346">
    <property type="entry name" value="PRC-barrel domain"/>
    <property type="match status" value="1"/>
</dbReference>
<keyword evidence="2" id="KW-1185">Reference proteome</keyword>
<comment type="caution">
    <text evidence="1">The sequence shown here is derived from an EMBL/GenBank/DDBJ whole genome shotgun (WGS) entry which is preliminary data.</text>
</comment>
<protein>
    <recommendedName>
        <fullName evidence="3">PRC-barrel domain-containing protein</fullName>
    </recommendedName>
</protein>
<dbReference type="Gene3D" id="2.30.30.240">
    <property type="entry name" value="PRC-barrel domain"/>
    <property type="match status" value="2"/>
</dbReference>
<dbReference type="InterPro" id="IPR011033">
    <property type="entry name" value="PRC_barrel-like_sf"/>
</dbReference>
<organism evidence="1 2">
    <name type="scientific">Streptomyces toyocaensis</name>
    <dbReference type="NCBI Taxonomy" id="55952"/>
    <lineage>
        <taxon>Bacteria</taxon>
        <taxon>Bacillati</taxon>
        <taxon>Actinomycetota</taxon>
        <taxon>Actinomycetes</taxon>
        <taxon>Kitasatosporales</taxon>
        <taxon>Streptomycetaceae</taxon>
        <taxon>Streptomyces</taxon>
    </lineage>
</organism>
<gene>
    <name evidence="1" type="ORF">BU52_27500</name>
</gene>
<dbReference type="EMBL" id="JFCB01000031">
    <property type="protein sequence ID" value="KES04027.1"/>
    <property type="molecule type" value="Genomic_DNA"/>
</dbReference>
<evidence type="ECO:0000313" key="1">
    <source>
        <dbReference type="EMBL" id="KES04027.1"/>
    </source>
</evidence>
<dbReference type="Proteomes" id="UP000028341">
    <property type="component" value="Unassembled WGS sequence"/>
</dbReference>
<dbReference type="RefSeq" id="WP_037939002.1">
    <property type="nucleotide sequence ID" value="NZ_JBFADL010000026.1"/>
</dbReference>
<accession>A0A081XKF4</accession>
<dbReference type="STRING" id="55952.BU52_27500"/>
<dbReference type="AlphaFoldDB" id="A0A081XKF4"/>
<evidence type="ECO:0000313" key="2">
    <source>
        <dbReference type="Proteomes" id="UP000028341"/>
    </source>
</evidence>
<reference evidence="1 2" key="1">
    <citation type="submission" date="2014-02" db="EMBL/GenBank/DDBJ databases">
        <title>The genome announcement of Streptomyces toyocaensis NRRL15009.</title>
        <authorList>
            <person name="Hong H.-J."/>
            <person name="Kwun M.J."/>
        </authorList>
    </citation>
    <scope>NUCLEOTIDE SEQUENCE [LARGE SCALE GENOMIC DNA]</scope>
    <source>
        <strain evidence="1 2">NRRL 15009</strain>
    </source>
</reference>
<evidence type="ECO:0008006" key="3">
    <source>
        <dbReference type="Google" id="ProtNLM"/>
    </source>
</evidence>